<feature type="region of interest" description="Disordered" evidence="1">
    <location>
        <begin position="219"/>
        <end position="788"/>
    </location>
</feature>
<dbReference type="EMBL" id="QZBT01000011">
    <property type="protein sequence ID" value="THZ87896.1"/>
    <property type="molecule type" value="Genomic_DNA"/>
</dbReference>
<feature type="region of interest" description="Disordered" evidence="1">
    <location>
        <begin position="804"/>
        <end position="827"/>
    </location>
</feature>
<evidence type="ECO:0000313" key="3">
    <source>
        <dbReference type="EMBL" id="THZ87896.1"/>
    </source>
</evidence>
<feature type="compositionally biased region" description="Polar residues" evidence="1">
    <location>
        <begin position="527"/>
        <end position="536"/>
    </location>
</feature>
<feature type="compositionally biased region" description="Low complexity" evidence="1">
    <location>
        <begin position="442"/>
        <end position="456"/>
    </location>
</feature>
<feature type="compositionally biased region" description="Polar residues" evidence="1">
    <location>
        <begin position="1282"/>
        <end position="1292"/>
    </location>
</feature>
<feature type="region of interest" description="Disordered" evidence="1">
    <location>
        <begin position="1080"/>
        <end position="1118"/>
    </location>
</feature>
<feature type="compositionally biased region" description="Polar residues" evidence="1">
    <location>
        <begin position="422"/>
        <end position="438"/>
    </location>
</feature>
<protein>
    <recommendedName>
        <fullName evidence="2">Telomeric single stranded DNA binding POT1/Cdc13 domain-containing protein</fullName>
    </recommendedName>
</protein>
<proteinExistence type="predicted"/>
<feature type="compositionally biased region" description="Polar residues" evidence="1">
    <location>
        <begin position="1532"/>
        <end position="1546"/>
    </location>
</feature>
<feature type="compositionally biased region" description="Basic and acidic residues" evidence="1">
    <location>
        <begin position="653"/>
        <end position="668"/>
    </location>
</feature>
<feature type="compositionally biased region" description="Polar residues" evidence="1">
    <location>
        <begin position="1463"/>
        <end position="1477"/>
    </location>
</feature>
<dbReference type="InterPro" id="IPR011564">
    <property type="entry name" value="Telomer_end-bd_POT1/Cdc13"/>
</dbReference>
<gene>
    <name evidence="3" type="ORF">D6C84_01313</name>
</gene>
<accession>A0A4V4L227</accession>
<feature type="domain" description="Telomeric single stranded DNA binding POT1/Cdc13" evidence="2">
    <location>
        <begin position="1838"/>
        <end position="1961"/>
    </location>
</feature>
<feature type="region of interest" description="Disordered" evidence="1">
    <location>
        <begin position="1130"/>
        <end position="1703"/>
    </location>
</feature>
<dbReference type="Pfam" id="PF02765">
    <property type="entry name" value="POT1"/>
    <property type="match status" value="1"/>
</dbReference>
<feature type="compositionally biased region" description="Low complexity" evidence="1">
    <location>
        <begin position="1430"/>
        <end position="1444"/>
    </location>
</feature>
<dbReference type="Gene3D" id="2.40.50.140">
    <property type="entry name" value="Nucleic acid-binding proteins"/>
    <property type="match status" value="1"/>
</dbReference>
<feature type="compositionally biased region" description="Basic and acidic residues" evidence="1">
    <location>
        <begin position="1641"/>
        <end position="1652"/>
    </location>
</feature>
<feature type="compositionally biased region" description="Polar residues" evidence="1">
    <location>
        <begin position="250"/>
        <end position="259"/>
    </location>
</feature>
<feature type="compositionally biased region" description="Acidic residues" evidence="1">
    <location>
        <begin position="1154"/>
        <end position="1175"/>
    </location>
</feature>
<feature type="compositionally biased region" description="Low complexity" evidence="1">
    <location>
        <begin position="1667"/>
        <end position="1676"/>
    </location>
</feature>
<dbReference type="InterPro" id="IPR012340">
    <property type="entry name" value="NA-bd_OB-fold"/>
</dbReference>
<sequence length="2040" mass="221520">MSMEIIPVSSLSPFTALPNGGFKALVTLLWPFSSATGQCALLLADPDARQRYQKGQVRVRFTGPSARQIATSGVGIGDSVQVALVGAQWLTESDTALVKTPGKSVDGELIFKNRLHMTVIRNGNELQTIDIDEPTQAASPKPSMLPPSTPVAKSKPRSSFDAYGVAVYSSPAFMKRLRLSEGGTSYSPVPVSEDDDLDIVASRKRRRVSYKNVSEWKFDAREPSPEKEQDTSLEDVDADEEPVAEASIAAENSNGTDAQKSQDEEMQDAEPTEVAGQQIAQPEDDAQNAEQHGQESAGSASLVENAKKEMVVSEANSNAEIQPLNVKEPEEAEVEMRGQQSAEFTKQQGTAVEGEPQIAEADTTLEAQASTRRMPPPTLPHLNVLPTESELLEQMARNVDRPTTPILQPLLTEGLPLPSPFPTSAQKIPSPVFSNATRMNEAAEATATETHTSSSEQQTVEVPTLVKSVTSSQDVAKTGTSLRNAAEVTEESPVAPELQARKITENDAPLSEPAPPSKIVEADAEFSATSQKSRTIADTYDGHAGETQVVLSSDSEDEDDEDDAAYFDSAPTAGSSPALAEARNHGYSRKNRFDDENSAEDESDADMDSSSDDSDSDVASSVYNSEQIVALQEESDHEELVEEPDWDLLQNKLDQEEAAIRQSREDLTARGGELTETAEDMHRDEGDDAVMHDDNSDMEDDMLARSDDDSDDDSEGSGYFDRAVMPETEENSSDESEVEMVDQSYQPSIPERDMYSHPFGLDGAQASTQTRTALPSQATSAEGSVAGDETIAWRDRDAAVEALGQQAQPHQTAQVHQQPQPPRNVPIPLSSRLEVVELLDDSESDEEEEDDANPVVPVQHAKVIPEPDAAQETINFLPPIEFVNQLLNNKEKDAHLVQTGPATASIRSEIRKISDQASNKTTKWTKFNALKAICKIGVNVTGAADTGNMFAEGVKYRLKEDEVLVSACWKIYNELSNEEKYHMEQPPDMLECLAELEEKRDYCFEGFADFLKQFRQTYHHLAVETRKEQPVQQAAPALLEVGPQVTQEVTHEVALPPSMEHKDQQLSAVDEVVVPTAAVIEDNTVTPASPSKMATEELAEAEQPQVEHDDQPSMDAEVAPAEAAQLVPVEDVLPPGPSPQSQSVYENSESQSEAAEDEPEAMDVEEDRVEYVSEDAGEHEIDPALLEDQSESDSASYQGHEIDPALLQDEEYQHEIDPAILADGNDSPSDGHPTPMQFDDAMSDAPEPDAFSLADDDEAGLQSQREGDATILDESMTDELPVSQNDEQSLTQMDEVPMKLEVQPSVETDPELLGTMKTEGAQLEAPPVSTPSPEEIQQIKDEIRPVSSSSFKTLSPSPGIQASQSVAPSATPGNASQLLDQPIEELDLSQVEPSWTSRFSQFSQSRSSRAHTRSETIPDSADEDATDLVAEGSEGSSRAASPEPMTQASPKSTQKAANEDLVQPSQELGTAFSQFSKQAPGPSGLQSQLVTIDETPPPEEDEAADETRSQAGLDDELLADYVQGPLKPAEISTPSKLPSIPSSTPRSTKKPARPLTLFRGRKSVGSRLSIGGSEQQAGQDEAMQDALSGDTTVPATTDVSGEGTIEGKKRITEEVAEVMTGIDTEGTTDLDMEGTTGGTAESEKQVQTDKDPGLLSDSPVTVKGQSQPAQPAQNAPVDTEAKKIVPTSTAPEPEVSVEQPQVSSEIVQATSNFQLKPTLKPFAEVEASLFGTPIKNKAAAPQEPQSAPSQTWRNTLTSKMSDVPLIGSWFTPRRTTVAQKAVTEHRATISSTSLLEETPTKAAPAPLTKQISRQRSISPPPLQRYASQGTSTSLSYFTPLAALHQHLNQQSSLIDIVAVCTTSTTTAERAKSGPKDYYTTFRIVDQPLHEYSTASQTTPENDQIKDVRVEIFRPFKQSLPKAAPGDVVLLRGFVVRSRGHKNYLLSTAASGWCVWRYDQSPTALDYDGQAEEDDRPVWARKGDTQIITEDGVKEEVTGPPVEIGDEEREKVVMVRSWWENLQKEKTSEERKDEPDVIMID</sequence>
<dbReference type="SUPFAM" id="SSF50249">
    <property type="entry name" value="Nucleic acid-binding proteins"/>
    <property type="match status" value="1"/>
</dbReference>
<feature type="region of interest" description="Disordered" evidence="1">
    <location>
        <begin position="135"/>
        <end position="157"/>
    </location>
</feature>
<feature type="compositionally biased region" description="Acidic residues" evidence="1">
    <location>
        <begin position="633"/>
        <end position="646"/>
    </location>
</feature>
<feature type="compositionally biased region" description="Polar residues" evidence="1">
    <location>
        <begin position="338"/>
        <end position="350"/>
    </location>
</feature>
<evidence type="ECO:0000256" key="1">
    <source>
        <dbReference type="SAM" id="MobiDB-lite"/>
    </source>
</evidence>
<name>A0A4V4L227_AURPU</name>
<dbReference type="GO" id="GO:0003677">
    <property type="term" value="F:DNA binding"/>
    <property type="evidence" value="ECO:0007669"/>
    <property type="project" value="InterPro"/>
</dbReference>
<organism evidence="3 4">
    <name type="scientific">Aureobasidium pullulans</name>
    <name type="common">Black yeast</name>
    <name type="synonym">Pullularia pullulans</name>
    <dbReference type="NCBI Taxonomy" id="5580"/>
    <lineage>
        <taxon>Eukaryota</taxon>
        <taxon>Fungi</taxon>
        <taxon>Dikarya</taxon>
        <taxon>Ascomycota</taxon>
        <taxon>Pezizomycotina</taxon>
        <taxon>Dothideomycetes</taxon>
        <taxon>Dothideomycetidae</taxon>
        <taxon>Dothideales</taxon>
        <taxon>Saccotheciaceae</taxon>
        <taxon>Aureobasidium</taxon>
    </lineage>
</organism>
<feature type="compositionally biased region" description="Polar residues" evidence="1">
    <location>
        <begin position="288"/>
        <end position="299"/>
    </location>
</feature>
<reference evidence="3 4" key="1">
    <citation type="submission" date="2018-10" db="EMBL/GenBank/DDBJ databases">
        <title>Fifty Aureobasidium pullulans genomes reveal a recombining polyextremotolerant generalist.</title>
        <authorList>
            <person name="Gostincar C."/>
            <person name="Turk M."/>
            <person name="Zajc J."/>
            <person name="Gunde-Cimerman N."/>
        </authorList>
    </citation>
    <scope>NUCLEOTIDE SEQUENCE [LARGE SCALE GENOMIC DNA]</scope>
    <source>
        <strain evidence="3 4">EXF-3403</strain>
    </source>
</reference>
<feature type="compositionally biased region" description="Polar residues" evidence="1">
    <location>
        <begin position="765"/>
        <end position="782"/>
    </location>
</feature>
<feature type="compositionally biased region" description="Low complexity" evidence="1">
    <location>
        <begin position="1345"/>
        <end position="1358"/>
    </location>
</feature>
<feature type="compositionally biased region" description="Low complexity" evidence="1">
    <location>
        <begin position="1397"/>
        <end position="1407"/>
    </location>
</feature>
<feature type="compositionally biased region" description="Basic and acidic residues" evidence="1">
    <location>
        <begin position="679"/>
        <end position="695"/>
    </location>
</feature>
<feature type="compositionally biased region" description="Polar residues" evidence="1">
    <location>
        <begin position="1589"/>
        <end position="1599"/>
    </location>
</feature>
<feature type="compositionally biased region" description="Polar residues" evidence="1">
    <location>
        <begin position="1139"/>
        <end position="1153"/>
    </location>
</feature>
<feature type="compositionally biased region" description="Acidic residues" evidence="1">
    <location>
        <begin position="231"/>
        <end position="243"/>
    </location>
</feature>
<feature type="compositionally biased region" description="Acidic residues" evidence="1">
    <location>
        <begin position="596"/>
        <end position="616"/>
    </location>
</feature>
<dbReference type="GO" id="GO:0000781">
    <property type="term" value="C:chromosome, telomeric region"/>
    <property type="evidence" value="ECO:0007669"/>
    <property type="project" value="InterPro"/>
</dbReference>
<feature type="region of interest" description="Disordered" evidence="1">
    <location>
        <begin position="1790"/>
        <end position="1811"/>
    </location>
</feature>
<feature type="compositionally biased region" description="Acidic residues" evidence="1">
    <location>
        <begin position="554"/>
        <end position="565"/>
    </location>
</feature>
<feature type="compositionally biased region" description="Polar residues" evidence="1">
    <location>
        <begin position="805"/>
        <end position="818"/>
    </location>
</feature>
<comment type="caution">
    <text evidence="3">The sequence shown here is derived from an EMBL/GenBank/DDBJ whole genome shotgun (WGS) entry which is preliminary data.</text>
</comment>
<evidence type="ECO:0000313" key="4">
    <source>
        <dbReference type="Proteomes" id="UP000310039"/>
    </source>
</evidence>
<dbReference type="Proteomes" id="UP000310039">
    <property type="component" value="Unassembled WGS sequence"/>
</dbReference>
<feature type="compositionally biased region" description="Polar residues" evidence="1">
    <location>
        <begin position="1446"/>
        <end position="1456"/>
    </location>
</feature>
<feature type="compositionally biased region" description="Polar residues" evidence="1">
    <location>
        <begin position="1360"/>
        <end position="1379"/>
    </location>
</feature>
<feature type="compositionally biased region" description="Polar residues" evidence="1">
    <location>
        <begin position="457"/>
        <end position="483"/>
    </location>
</feature>
<evidence type="ECO:0000259" key="2">
    <source>
        <dbReference type="Pfam" id="PF02765"/>
    </source>
</evidence>
<feature type="compositionally biased region" description="Basic and acidic residues" evidence="1">
    <location>
        <begin position="219"/>
        <end position="230"/>
    </location>
</feature>
<feature type="compositionally biased region" description="Acidic residues" evidence="1">
    <location>
        <begin position="727"/>
        <end position="740"/>
    </location>
</feature>
<dbReference type="GO" id="GO:0000723">
    <property type="term" value="P:telomere maintenance"/>
    <property type="evidence" value="ECO:0007669"/>
    <property type="project" value="InterPro"/>
</dbReference>